<dbReference type="Pfam" id="PF14134">
    <property type="entry name" value="DUF4301"/>
    <property type="match status" value="1"/>
</dbReference>
<dbReference type="SUPFAM" id="SSF53448">
    <property type="entry name" value="Nucleotide-diphospho-sugar transferases"/>
    <property type="match status" value="1"/>
</dbReference>
<dbReference type="InterPro" id="IPR025393">
    <property type="entry name" value="DUF4301"/>
</dbReference>
<dbReference type="RefSeq" id="WP_318349084.1">
    <property type="nucleotide sequence ID" value="NZ_AP018694.1"/>
</dbReference>
<evidence type="ECO:0000313" key="3">
    <source>
        <dbReference type="Proteomes" id="UP001193389"/>
    </source>
</evidence>
<keyword evidence="2" id="KW-0808">Transferase</keyword>
<dbReference type="AlphaFoldDB" id="A0A5K7S3B4"/>
<dbReference type="InterPro" id="IPR029044">
    <property type="entry name" value="Nucleotide-diphossugar_trans"/>
</dbReference>
<feature type="domain" description="DUF4301" evidence="1">
    <location>
        <begin position="5"/>
        <end position="511"/>
    </location>
</feature>
<name>A0A5K7S3B4_9BACT</name>
<keyword evidence="3" id="KW-1185">Reference proteome</keyword>
<evidence type="ECO:0000313" key="2">
    <source>
        <dbReference type="EMBL" id="BBE15970.1"/>
    </source>
</evidence>
<keyword evidence="2" id="KW-0418">Kinase</keyword>
<proteinExistence type="predicted"/>
<gene>
    <name evidence="2" type="ORF">AQPE_0106</name>
</gene>
<protein>
    <submittedName>
        <fullName evidence="2">Ribosylnicotinamide kinase homolog</fullName>
    </submittedName>
</protein>
<accession>A0A5K7S3B4</accession>
<dbReference type="KEGG" id="anf:AQPE_0106"/>
<dbReference type="GO" id="GO:0016301">
    <property type="term" value="F:kinase activity"/>
    <property type="evidence" value="ECO:0007669"/>
    <property type="project" value="UniProtKB-KW"/>
</dbReference>
<evidence type="ECO:0000259" key="1">
    <source>
        <dbReference type="Pfam" id="PF14134"/>
    </source>
</evidence>
<sequence>MFKPEDISQIKARGSQAEAIEQQIENFKTGFPYLKLSEAASNYHGIIKLSESEIQKYISIFEEKNSNKLELIKFVPASGAASRMFKSLFSALDNLRKGKTTEEIMADKEVALFFNQLNQFAFYEDLQRLATSENKSVEEIPAQKILEWVLLEEGLNYGNLPKALLKFHRYPDQIRTPLEEHFVEGAMYSKNSSGTVILHFTVSTEHQQAMEQLVAELKPKYEELFGVTYAVSFSNQKPSTDTVAVTPDNELFRNKDNSLLFRPAGHGALLDNLNDLDADIVFIKNIDNVVPEQLNQPTIDSKKALAGILISIQEQIFHYQKILKENYPSTLESGFYAELANYLENVLNTTPPQNQYYSEKEELYHYFSKKMNRPVRVCGMVKNQGEPGGGPFFAMNNDGSVSLQIVESSQIDFSDPTQAALAQKATHFNPVDLVCGIKNYEGKKYNLLEFSDPKTGLITTKSSDGKELKAQELPGLWNGSMSDWNTLFVEVPIETFNPVKTVNDLLRKEHQAK</sequence>
<dbReference type="Proteomes" id="UP001193389">
    <property type="component" value="Chromosome"/>
</dbReference>
<reference evidence="2" key="1">
    <citation type="journal article" date="2020" name="Int. J. Syst. Evol. Microbiol.">
        <title>Aquipluma nitroreducens gen. nov. sp. nov., a novel facultatively anaerobic bacterium isolated from a freshwater lake.</title>
        <authorList>
            <person name="Watanabe M."/>
            <person name="Kojima H."/>
            <person name="Fukui M."/>
        </authorList>
    </citation>
    <scope>NUCLEOTIDE SEQUENCE</scope>
    <source>
        <strain evidence="2">MeG22</strain>
    </source>
</reference>
<dbReference type="EMBL" id="AP018694">
    <property type="protein sequence ID" value="BBE15970.1"/>
    <property type="molecule type" value="Genomic_DNA"/>
</dbReference>
<organism evidence="2 3">
    <name type="scientific">Aquipluma nitroreducens</name>
    <dbReference type="NCBI Taxonomy" id="2010828"/>
    <lineage>
        <taxon>Bacteria</taxon>
        <taxon>Pseudomonadati</taxon>
        <taxon>Bacteroidota</taxon>
        <taxon>Bacteroidia</taxon>
        <taxon>Marinilabiliales</taxon>
        <taxon>Prolixibacteraceae</taxon>
        <taxon>Aquipluma</taxon>
    </lineage>
</organism>